<dbReference type="AlphaFoldDB" id="A0A8S1WIB7"/>
<evidence type="ECO:0000313" key="2">
    <source>
        <dbReference type="EMBL" id="CAD8188340.1"/>
    </source>
</evidence>
<dbReference type="EMBL" id="CAJJDP010000091">
    <property type="protein sequence ID" value="CAD8188338.1"/>
    <property type="molecule type" value="Genomic_DNA"/>
</dbReference>
<gene>
    <name evidence="1" type="ORF">POCTA_138.1.T0920156</name>
    <name evidence="2" type="ORF">POCTA_138.1.T0920157</name>
</gene>
<evidence type="ECO:0000313" key="3">
    <source>
        <dbReference type="Proteomes" id="UP000683925"/>
    </source>
</evidence>
<name>A0A8S1WIB7_PAROT</name>
<dbReference type="Proteomes" id="UP000683925">
    <property type="component" value="Unassembled WGS sequence"/>
</dbReference>
<accession>A0A8S1WIB7</accession>
<proteinExistence type="predicted"/>
<protein>
    <submittedName>
        <fullName evidence="2">Uncharacterized protein</fullName>
    </submittedName>
</protein>
<dbReference type="EMBL" id="CAJJDP010000091">
    <property type="protein sequence ID" value="CAD8188340.1"/>
    <property type="molecule type" value="Genomic_DNA"/>
</dbReference>
<evidence type="ECO:0000313" key="1">
    <source>
        <dbReference type="EMBL" id="CAD8188338.1"/>
    </source>
</evidence>
<keyword evidence="3" id="KW-1185">Reference proteome</keyword>
<organism evidence="2 3">
    <name type="scientific">Paramecium octaurelia</name>
    <dbReference type="NCBI Taxonomy" id="43137"/>
    <lineage>
        <taxon>Eukaryota</taxon>
        <taxon>Sar</taxon>
        <taxon>Alveolata</taxon>
        <taxon>Ciliophora</taxon>
        <taxon>Intramacronucleata</taxon>
        <taxon>Oligohymenophorea</taxon>
        <taxon>Peniculida</taxon>
        <taxon>Parameciidae</taxon>
        <taxon>Paramecium</taxon>
    </lineage>
</organism>
<sequence length="157" mass="18660">MFFLLQLIALPRNWLMLIMQQIHPCQLFSALLQYKLQLGGSIATFLLFFIRRLHPDVQLIFIKKMEMSNLQSQNIQIIVIWLIRMYFWISFDFQGNILDEFISKSIDYSIIPEIAKLNNIRIPSLQKLCSHLNQKEDYEIQSNSKLKNPKSIVNYNH</sequence>
<reference evidence="2" key="1">
    <citation type="submission" date="2021-01" db="EMBL/GenBank/DDBJ databases">
        <authorList>
            <consortium name="Genoscope - CEA"/>
            <person name="William W."/>
        </authorList>
    </citation>
    <scope>NUCLEOTIDE SEQUENCE</scope>
</reference>
<comment type="caution">
    <text evidence="2">The sequence shown here is derived from an EMBL/GenBank/DDBJ whole genome shotgun (WGS) entry which is preliminary data.</text>
</comment>